<dbReference type="InterPro" id="IPR017441">
    <property type="entry name" value="Protein_kinase_ATP_BS"/>
</dbReference>
<dbReference type="EMBL" id="CM026433">
    <property type="protein sequence ID" value="KAG0553914.1"/>
    <property type="molecule type" value="Genomic_DNA"/>
</dbReference>
<dbReference type="Pfam" id="PF00069">
    <property type="entry name" value="Pkinase"/>
    <property type="match status" value="1"/>
</dbReference>
<evidence type="ECO:0000256" key="5">
    <source>
        <dbReference type="ARBA" id="ARBA00022777"/>
    </source>
</evidence>
<feature type="compositionally biased region" description="Polar residues" evidence="10">
    <location>
        <begin position="127"/>
        <end position="137"/>
    </location>
</feature>
<dbReference type="PROSITE" id="PS00107">
    <property type="entry name" value="PROTEIN_KINASE_ATP"/>
    <property type="match status" value="1"/>
</dbReference>
<sequence>MPWWPRSKDSKKGQKPITGLYDGSQRRRPWPRVEEDGSSKNSRHSLDLVSDTGSGSGKGSRSPSPSSPNNNSSSKGRHSRGQPLPLPCAPLMKPMERTYSTGQLPNSQNQPISALHHAPSMPLPSPIQLTRMESTTEVDYPSGSVSSVSSLGSVEVDPRQQARVSNLRPMQESEPVEQLRPVSQLGQASSTPRGRVSRPHDPARLETSRSTSPLPGSHQPATSPPSRVWSPIWHGEGMYAAPLKIPQADSSMSSPAPSPRTFLQAQRSGGTEQPVVSGSASPRSGNTSTYNSWQGDAAPLWPPQQYEDRSPSPSPRLRSPGPSRTTSATVSPLHPRAGIRTGGGPDSPTTWHEDGQGRSPHAPKPLPLPPLPTSNSSPYNSPPVTSGPSTPTMLSRHSSSNTMERSRSVESPVAEPTSTKWQKGRLLGSGTFGNVYVGFNNDNGGFCAMKEVLLVTDDHKSIESVKQLGQEINLLSKLSHPNIVQYIGTETLEDRLYIYLEYVSGGSIHKILQEYGAFQEPVVRRYTRQILCGLAYLHNQNTVHRDIKGANILVDSVGVVKLADFGMAKHVSAQSFLQSFKGSPYWMAPEVFTVIKQGGYDLAVDIWSLGCTVLEMVTTKPPWHQYEGVAAMFKIGNSKELPAIPDSLSREGREFVRLCLQRDPTNRPTAARLLEHPFVANADTLGGADLLPSITPAIRPVNVSPNMGHRPSTVHENEGGNSAQIRGRMSHSPTSDLSPRAHTPSALNPRSPRAVHQVYSGMSTPMMSSGSSTPPGGGYGSSPLLPNQVSGAFAQYPNEGYLNNGSRTQSGRYASPSPRNGGVVYPEPRKDFYWNTPPQQRTPEQRTPEQRTPEGSPRRSRNPSGNVDNNILDYALGRMTVEDDIPVQYHSNGIFSEHLISQHLHPPSRQPGSSHQSPTLSPTLLSRTNSHEYGRQW</sequence>
<evidence type="ECO:0000256" key="10">
    <source>
        <dbReference type="SAM" id="MobiDB-lite"/>
    </source>
</evidence>
<evidence type="ECO:0000256" key="1">
    <source>
        <dbReference type="ARBA" id="ARBA00006529"/>
    </source>
</evidence>
<protein>
    <recommendedName>
        <fullName evidence="2">mitogen-activated protein kinase kinase kinase</fullName>
        <ecNumber evidence="2">2.7.11.25</ecNumber>
    </recommendedName>
</protein>
<comment type="catalytic activity">
    <reaction evidence="7">
        <text>L-threonyl-[protein] + ATP = O-phospho-L-threonyl-[protein] + ADP + H(+)</text>
        <dbReference type="Rhea" id="RHEA:46608"/>
        <dbReference type="Rhea" id="RHEA-COMP:11060"/>
        <dbReference type="Rhea" id="RHEA-COMP:11605"/>
        <dbReference type="ChEBI" id="CHEBI:15378"/>
        <dbReference type="ChEBI" id="CHEBI:30013"/>
        <dbReference type="ChEBI" id="CHEBI:30616"/>
        <dbReference type="ChEBI" id="CHEBI:61977"/>
        <dbReference type="ChEBI" id="CHEBI:456216"/>
        <dbReference type="EC" id="2.7.11.25"/>
    </reaction>
</comment>
<feature type="compositionally biased region" description="Basic and acidic residues" evidence="10">
    <location>
        <begin position="1"/>
        <end position="12"/>
    </location>
</feature>
<feature type="compositionally biased region" description="Low complexity" evidence="10">
    <location>
        <begin position="59"/>
        <end position="74"/>
    </location>
</feature>
<name>A0A8T0G642_CERPU</name>
<dbReference type="AlphaFoldDB" id="A0A8T0G642"/>
<dbReference type="GO" id="GO:0005524">
    <property type="term" value="F:ATP binding"/>
    <property type="evidence" value="ECO:0007669"/>
    <property type="project" value="UniProtKB-UniRule"/>
</dbReference>
<dbReference type="CDD" id="cd06632">
    <property type="entry name" value="STKc_MEKK1_plant"/>
    <property type="match status" value="1"/>
</dbReference>
<dbReference type="Proteomes" id="UP000822688">
    <property type="component" value="Chromosome 12"/>
</dbReference>
<evidence type="ECO:0000256" key="9">
    <source>
        <dbReference type="PROSITE-ProRule" id="PRU10141"/>
    </source>
</evidence>
<feature type="region of interest" description="Disordered" evidence="10">
    <location>
        <begin position="903"/>
        <end position="937"/>
    </location>
</feature>
<feature type="compositionally biased region" description="Low complexity" evidence="10">
    <location>
        <begin position="142"/>
        <end position="154"/>
    </location>
</feature>
<keyword evidence="13" id="KW-1185">Reference proteome</keyword>
<evidence type="ECO:0000256" key="4">
    <source>
        <dbReference type="ARBA" id="ARBA00022741"/>
    </source>
</evidence>
<evidence type="ECO:0000256" key="8">
    <source>
        <dbReference type="ARBA" id="ARBA00048329"/>
    </source>
</evidence>
<feature type="compositionally biased region" description="Low complexity" evidence="10">
    <location>
        <begin position="373"/>
        <end position="392"/>
    </location>
</feature>
<dbReference type="GO" id="GO:0005737">
    <property type="term" value="C:cytoplasm"/>
    <property type="evidence" value="ECO:0007669"/>
    <property type="project" value="TreeGrafter"/>
</dbReference>
<evidence type="ECO:0000256" key="3">
    <source>
        <dbReference type="ARBA" id="ARBA00022679"/>
    </source>
</evidence>
<feature type="domain" description="Protein kinase" evidence="11">
    <location>
        <begin position="421"/>
        <end position="679"/>
    </location>
</feature>
<comment type="catalytic activity">
    <reaction evidence="8">
        <text>L-seryl-[protein] + ATP = O-phospho-L-seryl-[protein] + ADP + H(+)</text>
        <dbReference type="Rhea" id="RHEA:17989"/>
        <dbReference type="Rhea" id="RHEA-COMP:9863"/>
        <dbReference type="Rhea" id="RHEA-COMP:11604"/>
        <dbReference type="ChEBI" id="CHEBI:15378"/>
        <dbReference type="ChEBI" id="CHEBI:29999"/>
        <dbReference type="ChEBI" id="CHEBI:30616"/>
        <dbReference type="ChEBI" id="CHEBI:83421"/>
        <dbReference type="ChEBI" id="CHEBI:456216"/>
        <dbReference type="EC" id="2.7.11.25"/>
    </reaction>
</comment>
<feature type="binding site" evidence="9">
    <location>
        <position position="450"/>
    </location>
    <ligand>
        <name>ATP</name>
        <dbReference type="ChEBI" id="CHEBI:30616"/>
    </ligand>
</feature>
<dbReference type="InterPro" id="IPR011009">
    <property type="entry name" value="Kinase-like_dom_sf"/>
</dbReference>
<dbReference type="SUPFAM" id="SSF56112">
    <property type="entry name" value="Protein kinase-like (PK-like)"/>
    <property type="match status" value="1"/>
</dbReference>
<organism evidence="12 13">
    <name type="scientific">Ceratodon purpureus</name>
    <name type="common">Fire moss</name>
    <name type="synonym">Dicranum purpureum</name>
    <dbReference type="NCBI Taxonomy" id="3225"/>
    <lineage>
        <taxon>Eukaryota</taxon>
        <taxon>Viridiplantae</taxon>
        <taxon>Streptophyta</taxon>
        <taxon>Embryophyta</taxon>
        <taxon>Bryophyta</taxon>
        <taxon>Bryophytina</taxon>
        <taxon>Bryopsida</taxon>
        <taxon>Dicranidae</taxon>
        <taxon>Pseudoditrichales</taxon>
        <taxon>Ditrichaceae</taxon>
        <taxon>Ceratodon</taxon>
    </lineage>
</organism>
<dbReference type="InterPro" id="IPR000719">
    <property type="entry name" value="Prot_kinase_dom"/>
</dbReference>
<feature type="compositionally biased region" description="Polar residues" evidence="10">
    <location>
        <begin position="910"/>
        <end position="928"/>
    </location>
</feature>
<evidence type="ECO:0000313" key="12">
    <source>
        <dbReference type="EMBL" id="KAG0553914.1"/>
    </source>
</evidence>
<feature type="compositionally biased region" description="Basic and acidic residues" evidence="10">
    <location>
        <begin position="843"/>
        <end position="852"/>
    </location>
</feature>
<evidence type="ECO:0000313" key="13">
    <source>
        <dbReference type="Proteomes" id="UP000822688"/>
    </source>
</evidence>
<keyword evidence="6 9" id="KW-0067">ATP-binding</keyword>
<evidence type="ECO:0000256" key="2">
    <source>
        <dbReference type="ARBA" id="ARBA00012406"/>
    </source>
</evidence>
<dbReference type="PANTHER" id="PTHR48016">
    <property type="entry name" value="MAP KINASE KINASE KINASE SSK2-RELATED-RELATED"/>
    <property type="match status" value="1"/>
</dbReference>
<dbReference type="FunFam" id="1.10.510.10:FF:001239">
    <property type="entry name" value="Predicted protein"/>
    <property type="match status" value="1"/>
</dbReference>
<feature type="region of interest" description="Disordered" evidence="10">
    <location>
        <begin position="244"/>
        <end position="424"/>
    </location>
</feature>
<evidence type="ECO:0000256" key="7">
    <source>
        <dbReference type="ARBA" id="ARBA00047559"/>
    </source>
</evidence>
<comment type="similarity">
    <text evidence="1">Belongs to the protein kinase superfamily. STE Ser/Thr protein kinase family. MAP kinase kinase kinase subfamily.</text>
</comment>
<dbReference type="InterPro" id="IPR050538">
    <property type="entry name" value="MAP_kinase_kinase_kinase"/>
</dbReference>
<dbReference type="PROSITE" id="PS50011">
    <property type="entry name" value="PROTEIN_KINASE_DOM"/>
    <property type="match status" value="1"/>
</dbReference>
<gene>
    <name evidence="12" type="ORF">KC19_12G049100</name>
</gene>
<feature type="region of interest" description="Disordered" evidence="10">
    <location>
        <begin position="701"/>
        <end position="870"/>
    </location>
</feature>
<feature type="compositionally biased region" description="Basic and acidic residues" evidence="10">
    <location>
        <begin position="198"/>
        <end position="207"/>
    </location>
</feature>
<feature type="compositionally biased region" description="Polar residues" evidence="10">
    <location>
        <begin position="208"/>
        <end position="225"/>
    </location>
</feature>
<evidence type="ECO:0000259" key="11">
    <source>
        <dbReference type="PROSITE" id="PS50011"/>
    </source>
</evidence>
<feature type="compositionally biased region" description="Low complexity" evidence="10">
    <location>
        <begin position="759"/>
        <end position="774"/>
    </location>
</feature>
<feature type="compositionally biased region" description="Low complexity" evidence="10">
    <location>
        <begin position="315"/>
        <end position="324"/>
    </location>
</feature>
<evidence type="ECO:0000256" key="6">
    <source>
        <dbReference type="ARBA" id="ARBA00022840"/>
    </source>
</evidence>
<feature type="compositionally biased region" description="Polar residues" evidence="10">
    <location>
        <begin position="98"/>
        <end position="112"/>
    </location>
</feature>
<dbReference type="PANTHER" id="PTHR48016:SF17">
    <property type="entry name" value="MITOGEN-ACTIVATED PROTEIN KINASE KINASE KINASE YODA"/>
    <property type="match status" value="1"/>
</dbReference>
<dbReference type="GO" id="GO:0004709">
    <property type="term" value="F:MAP kinase kinase kinase activity"/>
    <property type="evidence" value="ECO:0007669"/>
    <property type="project" value="UniProtKB-EC"/>
</dbReference>
<keyword evidence="3" id="KW-0808">Transferase</keyword>
<accession>A0A8T0G642</accession>
<feature type="compositionally biased region" description="Polar residues" evidence="10">
    <location>
        <begin position="393"/>
        <end position="403"/>
    </location>
</feature>
<keyword evidence="5" id="KW-0418">Kinase</keyword>
<feature type="compositionally biased region" description="Polar residues" evidence="10">
    <location>
        <begin position="801"/>
        <end position="812"/>
    </location>
</feature>
<dbReference type="SMART" id="SM00220">
    <property type="entry name" value="S_TKc"/>
    <property type="match status" value="1"/>
</dbReference>
<feature type="compositionally biased region" description="Pro residues" evidence="10">
    <location>
        <begin position="362"/>
        <end position="372"/>
    </location>
</feature>
<dbReference type="OrthoDB" id="266718at2759"/>
<proteinExistence type="inferred from homology"/>
<feature type="compositionally biased region" description="Polar residues" evidence="10">
    <location>
        <begin position="261"/>
        <end position="294"/>
    </location>
</feature>
<keyword evidence="4 9" id="KW-0547">Nucleotide-binding</keyword>
<dbReference type="Gene3D" id="1.10.510.10">
    <property type="entry name" value="Transferase(Phosphotransferase) domain 1"/>
    <property type="match status" value="1"/>
</dbReference>
<reference evidence="12" key="1">
    <citation type="submission" date="2020-06" db="EMBL/GenBank/DDBJ databases">
        <title>WGS assembly of Ceratodon purpureus strain R40.</title>
        <authorList>
            <person name="Carey S.B."/>
            <person name="Jenkins J."/>
            <person name="Shu S."/>
            <person name="Lovell J.T."/>
            <person name="Sreedasyam A."/>
            <person name="Maumus F."/>
            <person name="Tiley G.P."/>
            <person name="Fernandez-Pozo N."/>
            <person name="Barry K."/>
            <person name="Chen C."/>
            <person name="Wang M."/>
            <person name="Lipzen A."/>
            <person name="Daum C."/>
            <person name="Saski C.A."/>
            <person name="Payton A.C."/>
            <person name="Mcbreen J.C."/>
            <person name="Conrad R.E."/>
            <person name="Kollar L.M."/>
            <person name="Olsson S."/>
            <person name="Huttunen S."/>
            <person name="Landis J.B."/>
            <person name="Wickett N.J."/>
            <person name="Johnson M.G."/>
            <person name="Rensing S.A."/>
            <person name="Grimwood J."/>
            <person name="Schmutz J."/>
            <person name="Mcdaniel S.F."/>
        </authorList>
    </citation>
    <scope>NUCLEOTIDE SEQUENCE</scope>
    <source>
        <strain evidence="12">R40</strain>
    </source>
</reference>
<comment type="caution">
    <text evidence="12">The sequence shown here is derived from an EMBL/GenBank/DDBJ whole genome shotgun (WGS) entry which is preliminary data.</text>
</comment>
<feature type="region of interest" description="Disordered" evidence="10">
    <location>
        <begin position="1"/>
        <end position="229"/>
    </location>
</feature>
<dbReference type="EC" id="2.7.11.25" evidence="2"/>